<protein>
    <submittedName>
        <fullName evidence="1">Uncharacterized protein</fullName>
    </submittedName>
</protein>
<name>A0A1R0H2I6_9FUNG</name>
<sequence>MDDFENFDIDLEEIDHLENFFNEPNSLIRLSIPQNNIVTPNNIMELSEKKKDLLIVPLKRGLENLGPDNFSVPDPVKNESILSIFKSYNKRNNFKLSNTPLDVRQASTAIKDQIIANSSLHKTTEKYEIPNKFT</sequence>
<dbReference type="AlphaFoldDB" id="A0A1R0H2I6"/>
<gene>
    <name evidence="1" type="ORF">AYI68_g2487</name>
</gene>
<proteinExistence type="predicted"/>
<accession>A0A1R0H2I6</accession>
<evidence type="ECO:0000313" key="2">
    <source>
        <dbReference type="Proteomes" id="UP000187455"/>
    </source>
</evidence>
<comment type="caution">
    <text evidence="1">The sequence shown here is derived from an EMBL/GenBank/DDBJ whole genome shotgun (WGS) entry which is preliminary data.</text>
</comment>
<keyword evidence="2" id="KW-1185">Reference proteome</keyword>
<evidence type="ECO:0000313" key="1">
    <source>
        <dbReference type="EMBL" id="OLY83372.1"/>
    </source>
</evidence>
<dbReference type="EMBL" id="LSSL01000939">
    <property type="protein sequence ID" value="OLY83372.1"/>
    <property type="molecule type" value="Genomic_DNA"/>
</dbReference>
<organism evidence="1 2">
    <name type="scientific">Smittium mucronatum</name>
    <dbReference type="NCBI Taxonomy" id="133383"/>
    <lineage>
        <taxon>Eukaryota</taxon>
        <taxon>Fungi</taxon>
        <taxon>Fungi incertae sedis</taxon>
        <taxon>Zoopagomycota</taxon>
        <taxon>Kickxellomycotina</taxon>
        <taxon>Harpellomycetes</taxon>
        <taxon>Harpellales</taxon>
        <taxon>Legeriomycetaceae</taxon>
        <taxon>Smittium</taxon>
    </lineage>
</organism>
<reference evidence="1 2" key="1">
    <citation type="journal article" date="2016" name="Mol. Biol. Evol.">
        <title>Genome-Wide Survey of Gut Fungi (Harpellales) Reveals the First Horizontally Transferred Ubiquitin Gene from a Mosquito Host.</title>
        <authorList>
            <person name="Wang Y."/>
            <person name="White M.M."/>
            <person name="Kvist S."/>
            <person name="Moncalvo J.M."/>
        </authorList>
    </citation>
    <scope>NUCLEOTIDE SEQUENCE [LARGE SCALE GENOMIC DNA]</scope>
    <source>
        <strain evidence="1 2">ALG-7-W6</strain>
    </source>
</reference>
<dbReference type="Proteomes" id="UP000187455">
    <property type="component" value="Unassembled WGS sequence"/>
</dbReference>